<evidence type="ECO:0000313" key="1">
    <source>
        <dbReference type="EMBL" id="KAJ8669786.1"/>
    </source>
</evidence>
<reference evidence="1" key="1">
    <citation type="submission" date="2023-04" db="EMBL/GenBank/DDBJ databases">
        <title>A chromosome-level genome assembly of the parasitoid wasp Eretmocerus hayati.</title>
        <authorList>
            <person name="Zhong Y."/>
            <person name="Liu S."/>
            <person name="Liu Y."/>
        </authorList>
    </citation>
    <scope>NUCLEOTIDE SEQUENCE</scope>
    <source>
        <strain evidence="1">ZJU_SS_LIU_2023</strain>
    </source>
</reference>
<comment type="caution">
    <text evidence="1">The sequence shown here is derived from an EMBL/GenBank/DDBJ whole genome shotgun (WGS) entry which is preliminary data.</text>
</comment>
<gene>
    <name evidence="1" type="ORF">QAD02_001045</name>
</gene>
<protein>
    <submittedName>
        <fullName evidence="1">Uncharacterized protein</fullName>
    </submittedName>
</protein>
<name>A0ACC2NFC6_9HYME</name>
<evidence type="ECO:0000313" key="2">
    <source>
        <dbReference type="Proteomes" id="UP001239111"/>
    </source>
</evidence>
<keyword evidence="2" id="KW-1185">Reference proteome</keyword>
<dbReference type="EMBL" id="CM056743">
    <property type="protein sequence ID" value="KAJ8669786.1"/>
    <property type="molecule type" value="Genomic_DNA"/>
</dbReference>
<dbReference type="Proteomes" id="UP001239111">
    <property type="component" value="Chromosome 3"/>
</dbReference>
<sequence>MRIKHRTGTPPIRDTKFPQLPETSNCSNSSRPREKQCTIEQVDSFMKLSETAYLEGSKKYPLSFEDFKLFLKDCYGDKIEGIPSEKLGKMHNLFLILPMFKFCKEEMEWNVDIVVLALLRLAKYSNLFRRKYDPNEIKKILEDDEALIAGAILLRICLVLNTKGVYPQLIDPRIEPEEAGSEEDSVNSYTRIFELLITWTCILNVHLQITDSNKSVCTTICPVSAGSPIFCSAASIYDFMPELKRQAEIKKMYKITCHCKACQENWLETIRDNERFEASLRVNPLADNDLVDVIRKFNTRKDLETFPLEELMFAKAVDIVKQLWEQFPMPSKITCDAIQTLTSMLQRIHVPLNGDLERDTSCHI</sequence>
<proteinExistence type="predicted"/>
<accession>A0ACC2NFC6</accession>
<organism evidence="1 2">
    <name type="scientific">Eretmocerus hayati</name>
    <dbReference type="NCBI Taxonomy" id="131215"/>
    <lineage>
        <taxon>Eukaryota</taxon>
        <taxon>Metazoa</taxon>
        <taxon>Ecdysozoa</taxon>
        <taxon>Arthropoda</taxon>
        <taxon>Hexapoda</taxon>
        <taxon>Insecta</taxon>
        <taxon>Pterygota</taxon>
        <taxon>Neoptera</taxon>
        <taxon>Endopterygota</taxon>
        <taxon>Hymenoptera</taxon>
        <taxon>Apocrita</taxon>
        <taxon>Proctotrupomorpha</taxon>
        <taxon>Chalcidoidea</taxon>
        <taxon>Aphelinidae</taxon>
        <taxon>Aphelininae</taxon>
        <taxon>Eretmocerus</taxon>
    </lineage>
</organism>